<name>A0ABU0JL46_9HYPH</name>
<proteinExistence type="predicted"/>
<dbReference type="EMBL" id="JAUSVX010000029">
    <property type="protein sequence ID" value="MDQ0475015.1"/>
    <property type="molecule type" value="Genomic_DNA"/>
</dbReference>
<evidence type="ECO:0000313" key="1">
    <source>
        <dbReference type="EMBL" id="MDQ0475015.1"/>
    </source>
</evidence>
<dbReference type="RefSeq" id="WP_307285609.1">
    <property type="nucleotide sequence ID" value="NZ_JAUSVX010000029.1"/>
</dbReference>
<gene>
    <name evidence="1" type="ORF">QO011_008057</name>
</gene>
<keyword evidence="2" id="KW-1185">Reference proteome</keyword>
<comment type="caution">
    <text evidence="1">The sequence shown here is derived from an EMBL/GenBank/DDBJ whole genome shotgun (WGS) entry which is preliminary data.</text>
</comment>
<accession>A0ABU0JL46</accession>
<sequence length="712" mass="75791">MQEAEITFVLTGPDPLLFPLWRDLEFGGHRGVNAAPGHAATDLATVQQVQDVVAAAGNMPPPVPGDTGHVLKVPTSLVPRWDTIGSADIADTSSFSRALVTAPAKPEARSLLDISLVDNTRDSDKPISTAQAAVNSGLSERLNNLEDARTAGLIILATYADLAAITTLPNNQGAQVPENDLGTHVDPVTSATVSNAGSYAFHAAAPIGWKWLGPVSSQSTATLYGSGPYAHEMTDAGNKVVLAAGTDGRVYVPGPAGLLPLPDPSPLGAGGWPNDLESIEPYNSVVTVASIYSLPDDYEDKVFLIVGLGQSLEGSANDNPDDVILTPDPIDPGYALEPAVGKKPDGQAFDAFRDVYEYPGTGYDTNKETWVSSCLGEITSQCLAHIGVKPQVAAFIASRGGRTWDQIGPGNFVHSVFRKGLANCVEAARKIRKSIEVIAIDYGQGETDRNVGIRGEVSVEHRQNMARRVFEDVRAITGQKRDPIILLHQPVNSVGTDGLMPGHILAPIELDAGRDFFLMPPIYDQETSWIEGSGNTGVHFGSPGYKGYGRKKGRAIFEAYFGKGRRISTRVISHRWYSPTRLDLYFRTFTAPLVVDLTGTIENGGVIPPAWGLAGVQCFDGTNSQKAITSLMPRPDNDVVGAPVRILSVQFAVRPDGDLRIHLGTRNDGLDAATGSNSGRRTGARTCIRDSSSPPHYANLQVVRVGMAPLGA</sequence>
<reference evidence="1 2" key="1">
    <citation type="submission" date="2023-07" db="EMBL/GenBank/DDBJ databases">
        <title>Genomic Encyclopedia of Type Strains, Phase IV (KMG-IV): sequencing the most valuable type-strain genomes for metagenomic binning, comparative biology and taxonomic classification.</title>
        <authorList>
            <person name="Goeker M."/>
        </authorList>
    </citation>
    <scope>NUCLEOTIDE SEQUENCE [LARGE SCALE GENOMIC DNA]</scope>
    <source>
        <strain evidence="1 2">DSM 19619</strain>
    </source>
</reference>
<dbReference type="Proteomes" id="UP001242480">
    <property type="component" value="Unassembled WGS sequence"/>
</dbReference>
<organism evidence="1 2">
    <name type="scientific">Labrys wisconsinensis</name>
    <dbReference type="NCBI Taxonomy" id="425677"/>
    <lineage>
        <taxon>Bacteria</taxon>
        <taxon>Pseudomonadati</taxon>
        <taxon>Pseudomonadota</taxon>
        <taxon>Alphaproteobacteria</taxon>
        <taxon>Hyphomicrobiales</taxon>
        <taxon>Xanthobacteraceae</taxon>
        <taxon>Labrys</taxon>
    </lineage>
</organism>
<evidence type="ECO:0000313" key="2">
    <source>
        <dbReference type="Proteomes" id="UP001242480"/>
    </source>
</evidence>
<evidence type="ECO:0008006" key="3">
    <source>
        <dbReference type="Google" id="ProtNLM"/>
    </source>
</evidence>
<protein>
    <recommendedName>
        <fullName evidence="3">Sialate O-acetylesterase domain-containing protein</fullName>
    </recommendedName>
</protein>